<evidence type="ECO:0000313" key="2">
    <source>
        <dbReference type="EMBL" id="GGK59236.1"/>
    </source>
</evidence>
<comment type="caution">
    <text evidence="2">The sequence shown here is derived from an EMBL/GenBank/DDBJ whole genome shotgun (WGS) entry which is preliminary data.</text>
</comment>
<sequence>MEQEPGDLALTGRQAVRLQQDRGQVGPVRRLEHDRGAAASCPCGTCLVRWVGDPDAPDHEPGSVARAGASHGGGPVRPARGQGAGPLGDLVQDDGALEGGVVGCAQQPGHLGADRLDRAVVGDHDESPVLVQVRASGVVVQVAPADPLCHGGGQGGEELHLLGVEHGLARPARQARVAPGDAAPREHGPQLVAVAVRPVDAGPPGAAPEVAAGARAERRRRDAVTRHLPELVDVVLPELQGDQLQVQVAVDVLGVDPVHQHGVRVDHDPAGGGIGDRAAHDRGDVLQELQRILRHGARLLDPLEDPGALTAAGQHDR</sequence>
<name>A0ABQ2F714_9MICO</name>
<keyword evidence="3" id="KW-1185">Reference proteome</keyword>
<gene>
    <name evidence="2" type="ORF">GCM10011509_04470</name>
</gene>
<dbReference type="EMBL" id="BMLB01000001">
    <property type="protein sequence ID" value="GGK59236.1"/>
    <property type="molecule type" value="Genomic_DNA"/>
</dbReference>
<organism evidence="2 3">
    <name type="scientific">Ornithinimicrobium pekingense</name>
    <dbReference type="NCBI Taxonomy" id="384677"/>
    <lineage>
        <taxon>Bacteria</taxon>
        <taxon>Bacillati</taxon>
        <taxon>Actinomycetota</taxon>
        <taxon>Actinomycetes</taxon>
        <taxon>Micrococcales</taxon>
        <taxon>Ornithinimicrobiaceae</taxon>
        <taxon>Ornithinimicrobium</taxon>
    </lineage>
</organism>
<protein>
    <submittedName>
        <fullName evidence="2">Uncharacterized protein</fullName>
    </submittedName>
</protein>
<dbReference type="Proteomes" id="UP000662111">
    <property type="component" value="Unassembled WGS sequence"/>
</dbReference>
<feature type="region of interest" description="Disordered" evidence="1">
    <location>
        <begin position="52"/>
        <end position="92"/>
    </location>
</feature>
<evidence type="ECO:0000256" key="1">
    <source>
        <dbReference type="SAM" id="MobiDB-lite"/>
    </source>
</evidence>
<accession>A0ABQ2F714</accession>
<proteinExistence type="predicted"/>
<evidence type="ECO:0000313" key="3">
    <source>
        <dbReference type="Proteomes" id="UP000662111"/>
    </source>
</evidence>
<reference evidence="3" key="1">
    <citation type="journal article" date="2019" name="Int. J. Syst. Evol. Microbiol.">
        <title>The Global Catalogue of Microorganisms (GCM) 10K type strain sequencing project: providing services to taxonomists for standard genome sequencing and annotation.</title>
        <authorList>
            <consortium name="The Broad Institute Genomics Platform"/>
            <consortium name="The Broad Institute Genome Sequencing Center for Infectious Disease"/>
            <person name="Wu L."/>
            <person name="Ma J."/>
        </authorList>
    </citation>
    <scope>NUCLEOTIDE SEQUENCE [LARGE SCALE GENOMIC DNA]</scope>
    <source>
        <strain evidence="3">CGMCC 1.5362</strain>
    </source>
</reference>